<feature type="active site" evidence="7">
    <location>
        <position position="399"/>
    </location>
</feature>
<feature type="binding site" evidence="6">
    <location>
        <position position="327"/>
    </location>
    <ligand>
        <name>S-adenosyl-L-methionine</name>
        <dbReference type="ChEBI" id="CHEBI:59789"/>
    </ligand>
</feature>
<dbReference type="InterPro" id="IPR002792">
    <property type="entry name" value="TRAM_dom"/>
</dbReference>
<dbReference type="GO" id="GO:0032259">
    <property type="term" value="P:methylation"/>
    <property type="evidence" value="ECO:0007669"/>
    <property type="project" value="UniProtKB-KW"/>
</dbReference>
<dbReference type="EMBL" id="JBHUIP010000010">
    <property type="protein sequence ID" value="MFD2263284.1"/>
    <property type="molecule type" value="Genomic_DNA"/>
</dbReference>
<dbReference type="InterPro" id="IPR030390">
    <property type="entry name" value="MeTrfase_TrmA_AS"/>
</dbReference>
<evidence type="ECO:0000256" key="4">
    <source>
        <dbReference type="ARBA" id="ARBA00022691"/>
    </source>
</evidence>
<sequence>MRSRRPPSRAGHRPAAKPPVEVAEVTIDRLGLQGEGIAKLQGKPLYIRGALAGETVSVRLIAKRGEGWFGRTEKLISGKHAERVTPVCRHADRCGGCSLQHLDLAAQARLKTERVKLALARVELDDTPVRPIISSAPGSRRRASFGLRGVGKGIVVGFNEAASSQLIDLKECPVLVPELTAMIPPLRASMATVLGTGETCDAVATLTRDGIDLLLTGGPRLTLAAREQLAAFADSLDIARITWREAGQAFDEPLSRRRPATVDLGGLIVEPPPGAFLQATVDGQAALIAAILEAIPANARKIADLYAGCGTFAGALAKRGAAVHAVEGLREPLAALDRAARHSQMRVTTEVRDLDKDPIPAAFLKDFDAIVFDPPRAGAKRQAEDIAMSGVKHVVAVSCDPDTFARDAAILVDGGYDMNWVQPVDQFTWSGHIEVVASFTKAGSGYGDAVSVF</sequence>
<keyword evidence="1" id="KW-0408">Iron</keyword>
<keyword evidence="4 6" id="KW-0949">S-adenosyl-L-methionine</keyword>
<dbReference type="Pfam" id="PF01938">
    <property type="entry name" value="TRAM"/>
    <property type="match status" value="1"/>
</dbReference>
<keyword evidence="1" id="KW-0479">Metal-binding</keyword>
<feature type="domain" description="TRAM" evidence="8">
    <location>
        <begin position="16"/>
        <end position="74"/>
    </location>
</feature>
<keyword evidence="2 6" id="KW-0489">Methyltransferase</keyword>
<evidence type="ECO:0000313" key="10">
    <source>
        <dbReference type="Proteomes" id="UP001597295"/>
    </source>
</evidence>
<keyword evidence="10" id="KW-1185">Reference proteome</keyword>
<dbReference type="CDD" id="cd02440">
    <property type="entry name" value="AdoMet_MTases"/>
    <property type="match status" value="1"/>
</dbReference>
<proteinExistence type="inferred from homology"/>
<dbReference type="SUPFAM" id="SSF53335">
    <property type="entry name" value="S-adenosyl-L-methionine-dependent methyltransferases"/>
    <property type="match status" value="1"/>
</dbReference>
<reference evidence="10" key="1">
    <citation type="journal article" date="2019" name="Int. J. Syst. Evol. Microbiol.">
        <title>The Global Catalogue of Microorganisms (GCM) 10K type strain sequencing project: providing services to taxonomists for standard genome sequencing and annotation.</title>
        <authorList>
            <consortium name="The Broad Institute Genomics Platform"/>
            <consortium name="The Broad Institute Genome Sequencing Center for Infectious Disease"/>
            <person name="Wu L."/>
            <person name="Ma J."/>
        </authorList>
    </citation>
    <scope>NUCLEOTIDE SEQUENCE [LARGE SCALE GENOMIC DNA]</scope>
    <source>
        <strain evidence="10">CGMCC 1.19062</strain>
    </source>
</reference>
<keyword evidence="5" id="KW-0411">Iron-sulfur</keyword>
<organism evidence="9 10">
    <name type="scientific">Lacibacterium aquatile</name>
    <dbReference type="NCBI Taxonomy" id="1168082"/>
    <lineage>
        <taxon>Bacteria</taxon>
        <taxon>Pseudomonadati</taxon>
        <taxon>Pseudomonadota</taxon>
        <taxon>Alphaproteobacteria</taxon>
        <taxon>Rhodospirillales</taxon>
        <taxon>Rhodospirillaceae</taxon>
    </lineage>
</organism>
<evidence type="ECO:0000256" key="6">
    <source>
        <dbReference type="PROSITE-ProRule" id="PRU01024"/>
    </source>
</evidence>
<keyword evidence="3 6" id="KW-0808">Transferase</keyword>
<evidence type="ECO:0000256" key="2">
    <source>
        <dbReference type="ARBA" id="ARBA00022603"/>
    </source>
</evidence>
<evidence type="ECO:0000256" key="1">
    <source>
        <dbReference type="ARBA" id="ARBA00022485"/>
    </source>
</evidence>
<evidence type="ECO:0000256" key="5">
    <source>
        <dbReference type="ARBA" id="ARBA00023014"/>
    </source>
</evidence>
<comment type="caution">
    <text evidence="9">The sequence shown here is derived from an EMBL/GenBank/DDBJ whole genome shotgun (WGS) entry which is preliminary data.</text>
</comment>
<evidence type="ECO:0000256" key="3">
    <source>
        <dbReference type="ARBA" id="ARBA00022679"/>
    </source>
</evidence>
<dbReference type="InterPro" id="IPR012340">
    <property type="entry name" value="NA-bd_OB-fold"/>
</dbReference>
<dbReference type="PANTHER" id="PTHR11061">
    <property type="entry name" value="RNA M5U METHYLTRANSFERASE"/>
    <property type="match status" value="1"/>
</dbReference>
<evidence type="ECO:0000256" key="7">
    <source>
        <dbReference type="PROSITE-ProRule" id="PRU10015"/>
    </source>
</evidence>
<evidence type="ECO:0000313" key="9">
    <source>
        <dbReference type="EMBL" id="MFD2263284.1"/>
    </source>
</evidence>
<dbReference type="Gene3D" id="2.40.50.140">
    <property type="entry name" value="Nucleic acid-binding proteins"/>
    <property type="match status" value="1"/>
</dbReference>
<dbReference type="InterPro" id="IPR029063">
    <property type="entry name" value="SAM-dependent_MTases_sf"/>
</dbReference>
<evidence type="ECO:0000259" key="8">
    <source>
        <dbReference type="PROSITE" id="PS50926"/>
    </source>
</evidence>
<dbReference type="PROSITE" id="PS51687">
    <property type="entry name" value="SAM_MT_RNA_M5U"/>
    <property type="match status" value="1"/>
</dbReference>
<dbReference type="PANTHER" id="PTHR11061:SF49">
    <property type="entry name" value="23S RRNA (URACIL(1939)-C(5))-METHYLTRANSFERASE RLMD"/>
    <property type="match status" value="1"/>
</dbReference>
<dbReference type="InterPro" id="IPR007848">
    <property type="entry name" value="Small_mtfrase_dom"/>
</dbReference>
<dbReference type="SUPFAM" id="SSF50249">
    <property type="entry name" value="Nucleic acid-binding proteins"/>
    <property type="match status" value="1"/>
</dbReference>
<feature type="binding site" evidence="6">
    <location>
        <position position="306"/>
    </location>
    <ligand>
        <name>S-adenosyl-L-methionine</name>
        <dbReference type="ChEBI" id="CHEBI:59789"/>
    </ligand>
</feature>
<comment type="similarity">
    <text evidence="6">Belongs to the class I-like SAM-binding methyltransferase superfamily. RNA M5U methyltransferase family.</text>
</comment>
<dbReference type="Pfam" id="PF05175">
    <property type="entry name" value="MTS"/>
    <property type="match status" value="1"/>
</dbReference>
<dbReference type="Gene3D" id="3.40.50.150">
    <property type="entry name" value="Vaccinia Virus protein VP39"/>
    <property type="match status" value="1"/>
</dbReference>
<dbReference type="EC" id="2.1.1.-" evidence="9"/>
<name>A0ABW5DQS9_9PROT</name>
<dbReference type="InterPro" id="IPR010280">
    <property type="entry name" value="U5_MeTrfase_fam"/>
</dbReference>
<dbReference type="GO" id="GO:0008168">
    <property type="term" value="F:methyltransferase activity"/>
    <property type="evidence" value="ECO:0007669"/>
    <property type="project" value="UniProtKB-KW"/>
</dbReference>
<feature type="binding site" evidence="6">
    <location>
        <position position="278"/>
    </location>
    <ligand>
        <name>S-adenosyl-L-methionine</name>
        <dbReference type="ChEBI" id="CHEBI:59789"/>
    </ligand>
</feature>
<dbReference type="Proteomes" id="UP001597295">
    <property type="component" value="Unassembled WGS sequence"/>
</dbReference>
<feature type="active site" description="Nucleophile" evidence="6">
    <location>
        <position position="399"/>
    </location>
</feature>
<dbReference type="RefSeq" id="WP_379876275.1">
    <property type="nucleotide sequence ID" value="NZ_JBHUIP010000010.1"/>
</dbReference>
<feature type="binding site" evidence="6">
    <location>
        <position position="373"/>
    </location>
    <ligand>
        <name>S-adenosyl-L-methionine</name>
        <dbReference type="ChEBI" id="CHEBI:59789"/>
    </ligand>
</feature>
<protein>
    <submittedName>
        <fullName evidence="9">Class I SAM-dependent RNA methyltransferase</fullName>
        <ecNumber evidence="9">2.1.1.-</ecNumber>
    </submittedName>
</protein>
<gene>
    <name evidence="9" type="ORF">ACFSM5_10325</name>
</gene>
<dbReference type="PROSITE" id="PS50926">
    <property type="entry name" value="TRAM"/>
    <property type="match status" value="1"/>
</dbReference>
<dbReference type="Gene3D" id="2.40.50.1070">
    <property type="match status" value="1"/>
</dbReference>
<keyword evidence="1" id="KW-0004">4Fe-4S</keyword>
<accession>A0ABW5DQS9</accession>
<dbReference type="PROSITE" id="PS01230">
    <property type="entry name" value="TRMA_1"/>
    <property type="match status" value="1"/>
</dbReference>